<comment type="caution">
    <text evidence="2">The sequence shown here is derived from an EMBL/GenBank/DDBJ whole genome shotgun (WGS) entry which is preliminary data.</text>
</comment>
<dbReference type="GO" id="GO:0006098">
    <property type="term" value="P:pentose-phosphate shunt"/>
    <property type="evidence" value="ECO:0007669"/>
    <property type="project" value="TreeGrafter"/>
</dbReference>
<dbReference type="Pfam" id="PF00456">
    <property type="entry name" value="Transketolase_N"/>
    <property type="match status" value="1"/>
</dbReference>
<dbReference type="GO" id="GO:0005829">
    <property type="term" value="C:cytosol"/>
    <property type="evidence" value="ECO:0007669"/>
    <property type="project" value="TreeGrafter"/>
</dbReference>
<dbReference type="GO" id="GO:0004802">
    <property type="term" value="F:transketolase activity"/>
    <property type="evidence" value="ECO:0007669"/>
    <property type="project" value="TreeGrafter"/>
</dbReference>
<dbReference type="AlphaFoldDB" id="X0Y939"/>
<dbReference type="PANTHER" id="PTHR43522:SF2">
    <property type="entry name" value="TRANSKETOLASE 1-RELATED"/>
    <property type="match status" value="1"/>
</dbReference>
<evidence type="ECO:0000259" key="1">
    <source>
        <dbReference type="Pfam" id="PF00456"/>
    </source>
</evidence>
<dbReference type="Gene3D" id="3.40.50.970">
    <property type="match status" value="1"/>
</dbReference>
<feature type="non-terminal residue" evidence="2">
    <location>
        <position position="1"/>
    </location>
</feature>
<dbReference type="InterPro" id="IPR005474">
    <property type="entry name" value="Transketolase_N"/>
</dbReference>
<dbReference type="InterPro" id="IPR033247">
    <property type="entry name" value="Transketolase_fam"/>
</dbReference>
<sequence>TTGPLGQGFANAVGMALAARMTRARFARDGEGPGHHRIYTLAGDGDLMEGVCYEAASLAGHLGLGNLIVLYDDNEVTIDGPTSITFSEDVEARFEAQRWHVLRVDGEDVDGLSRALQAARAETERPSILITRTTIGFGSPNWAGLSKAHGGPFGAEELRATKENLGIPLEP</sequence>
<name>X0Y939_9ZZZZ</name>
<reference evidence="2" key="1">
    <citation type="journal article" date="2014" name="Front. Microbiol.">
        <title>High frequency of phylogenetically diverse reductive dehalogenase-homologous genes in deep subseafloor sedimentary metagenomes.</title>
        <authorList>
            <person name="Kawai M."/>
            <person name="Futagami T."/>
            <person name="Toyoda A."/>
            <person name="Takaki Y."/>
            <person name="Nishi S."/>
            <person name="Hori S."/>
            <person name="Arai W."/>
            <person name="Tsubouchi T."/>
            <person name="Morono Y."/>
            <person name="Uchiyama I."/>
            <person name="Ito T."/>
            <person name="Fujiyama A."/>
            <person name="Inagaki F."/>
            <person name="Takami H."/>
        </authorList>
    </citation>
    <scope>NUCLEOTIDE SEQUENCE</scope>
    <source>
        <strain evidence="2">Expedition CK06-06</strain>
    </source>
</reference>
<dbReference type="InterPro" id="IPR029061">
    <property type="entry name" value="THDP-binding"/>
</dbReference>
<feature type="domain" description="Transketolase N-terminal" evidence="1">
    <location>
        <begin position="1"/>
        <end position="167"/>
    </location>
</feature>
<proteinExistence type="predicted"/>
<organism evidence="2">
    <name type="scientific">marine sediment metagenome</name>
    <dbReference type="NCBI Taxonomy" id="412755"/>
    <lineage>
        <taxon>unclassified sequences</taxon>
        <taxon>metagenomes</taxon>
        <taxon>ecological metagenomes</taxon>
    </lineage>
</organism>
<dbReference type="EMBL" id="BARS01056570">
    <property type="protein sequence ID" value="GAG43822.1"/>
    <property type="molecule type" value="Genomic_DNA"/>
</dbReference>
<gene>
    <name evidence="2" type="ORF">S01H1_83261</name>
</gene>
<evidence type="ECO:0000313" key="2">
    <source>
        <dbReference type="EMBL" id="GAG43822.1"/>
    </source>
</evidence>
<dbReference type="SUPFAM" id="SSF52518">
    <property type="entry name" value="Thiamin diphosphate-binding fold (THDP-binding)"/>
    <property type="match status" value="1"/>
</dbReference>
<protein>
    <recommendedName>
        <fullName evidence="1">Transketolase N-terminal domain-containing protein</fullName>
    </recommendedName>
</protein>
<feature type="non-terminal residue" evidence="2">
    <location>
        <position position="171"/>
    </location>
</feature>
<dbReference type="PANTHER" id="PTHR43522">
    <property type="entry name" value="TRANSKETOLASE"/>
    <property type="match status" value="1"/>
</dbReference>
<accession>X0Y939</accession>